<dbReference type="InterPro" id="IPR050400">
    <property type="entry name" value="Bact_Cytoskel_RodZ"/>
</dbReference>
<dbReference type="CDD" id="cd00093">
    <property type="entry name" value="HTH_XRE"/>
    <property type="match status" value="1"/>
</dbReference>
<accession>A0A2S5JKF5</accession>
<dbReference type="Pfam" id="PF13464">
    <property type="entry name" value="RodZ_C"/>
    <property type="match status" value="1"/>
</dbReference>
<keyword evidence="3" id="KW-1185">Reference proteome</keyword>
<protein>
    <submittedName>
        <fullName evidence="2">Cytoskeletal protein RodZ</fullName>
    </submittedName>
</protein>
<feature type="domain" description="Cytoskeleton protein RodZ-like C-terminal" evidence="1">
    <location>
        <begin position="319"/>
        <end position="386"/>
    </location>
</feature>
<reference evidence="2 3" key="1">
    <citation type="submission" date="2018-01" db="EMBL/GenBank/DDBJ databases">
        <title>Genomic Encyclopedia of Archaeal and Bacterial Type Strains, Phase II (KMG-II): from individual species to whole genera.</title>
        <authorList>
            <person name="Goeker M."/>
        </authorList>
    </citation>
    <scope>NUCLEOTIDE SEQUENCE [LARGE SCALE GENOMIC DNA]</scope>
    <source>
        <strain evidence="2 3">DSM 12048</strain>
    </source>
</reference>
<dbReference type="GO" id="GO:0003677">
    <property type="term" value="F:DNA binding"/>
    <property type="evidence" value="ECO:0007669"/>
    <property type="project" value="InterPro"/>
</dbReference>
<dbReference type="InterPro" id="IPR001387">
    <property type="entry name" value="Cro/C1-type_HTH"/>
</dbReference>
<dbReference type="InterPro" id="IPR025194">
    <property type="entry name" value="RodZ-like_C"/>
</dbReference>
<dbReference type="Pfam" id="PF13413">
    <property type="entry name" value="HTH_25"/>
    <property type="match status" value="1"/>
</dbReference>
<evidence type="ECO:0000259" key="1">
    <source>
        <dbReference type="Pfam" id="PF13464"/>
    </source>
</evidence>
<sequence>MRPDDTKRHGAVGMIGRKAFPSVQADSGPKGFDDYELRLGDVMRGERATLGKSLLDVQRDLKIKASYIAAIENADMTAFETPGFVAGYVRSYARYLGMDPDWAFRRFCEESGFDPDPGIAIAGRANGGSAQRRKTAQRGVGHDPLANPNAVFVPRGEPLFDGIQPGAIGSILVLIALIGGIGYGGWKVLQEVQKVTLAPVDQAPGVVADIGPLAGISESLPATSVEDGLGLQDSRFADADPVTADAFDRLYRPEALDVPVLVERDAPIATIDPRTVGLLVARDDVVDEGEQGTLAVAENAPVQDPSPQVVQPGPPGVELLAVRPAWVRVTAADGSILLEKILDAGERFAIPPSEEPPTLRVGESGALYFVVAGQTYGPVGKRGVVTKNVVLAPDAVTETYAVADIAQDSDLAQFVAVADASDTAAQQTAQAPAQ</sequence>
<dbReference type="EMBL" id="PRDS01000002">
    <property type="protein sequence ID" value="PPB81745.1"/>
    <property type="molecule type" value="Genomic_DNA"/>
</dbReference>
<dbReference type="PANTHER" id="PTHR34475:SF1">
    <property type="entry name" value="CYTOSKELETON PROTEIN RODZ"/>
    <property type="match status" value="1"/>
</dbReference>
<name>A0A2S5JKF5_9RHOB</name>
<dbReference type="InterPro" id="IPR010982">
    <property type="entry name" value="Lambda_DNA-bd_dom_sf"/>
</dbReference>
<evidence type="ECO:0000313" key="2">
    <source>
        <dbReference type="EMBL" id="PPB81745.1"/>
    </source>
</evidence>
<dbReference type="PANTHER" id="PTHR34475">
    <property type="match status" value="1"/>
</dbReference>
<evidence type="ECO:0000313" key="3">
    <source>
        <dbReference type="Proteomes" id="UP000239736"/>
    </source>
</evidence>
<dbReference type="AlphaFoldDB" id="A0A2S5JKF5"/>
<gene>
    <name evidence="2" type="ORF">LV82_00957</name>
</gene>
<comment type="caution">
    <text evidence="2">The sequence shown here is derived from an EMBL/GenBank/DDBJ whole genome shotgun (WGS) entry which is preliminary data.</text>
</comment>
<proteinExistence type="predicted"/>
<organism evidence="2 3">
    <name type="scientific">Albidovulum inexpectatum</name>
    <dbReference type="NCBI Taxonomy" id="196587"/>
    <lineage>
        <taxon>Bacteria</taxon>
        <taxon>Pseudomonadati</taxon>
        <taxon>Pseudomonadota</taxon>
        <taxon>Alphaproteobacteria</taxon>
        <taxon>Rhodobacterales</taxon>
        <taxon>Paracoccaceae</taxon>
        <taxon>Albidovulum</taxon>
    </lineage>
</organism>
<dbReference type="Gene3D" id="1.10.260.40">
    <property type="entry name" value="lambda repressor-like DNA-binding domains"/>
    <property type="match status" value="1"/>
</dbReference>
<dbReference type="Proteomes" id="UP000239736">
    <property type="component" value="Unassembled WGS sequence"/>
</dbReference>